<dbReference type="Proteomes" id="UP000058074">
    <property type="component" value="Chromosome"/>
</dbReference>
<organism evidence="2 3">
    <name type="scientific">Sphingopyxis macrogoltabida</name>
    <name type="common">Sphingomonas macrogoltabidus</name>
    <dbReference type="NCBI Taxonomy" id="33050"/>
    <lineage>
        <taxon>Bacteria</taxon>
        <taxon>Pseudomonadati</taxon>
        <taxon>Pseudomonadota</taxon>
        <taxon>Alphaproteobacteria</taxon>
        <taxon>Sphingomonadales</taxon>
        <taxon>Sphingomonadaceae</taxon>
        <taxon>Sphingopyxis</taxon>
    </lineage>
</organism>
<dbReference type="EMBL" id="CP012700">
    <property type="protein sequence ID" value="ALH80608.1"/>
    <property type="molecule type" value="Genomic_DNA"/>
</dbReference>
<keyword evidence="1" id="KW-0472">Membrane</keyword>
<feature type="transmembrane region" description="Helical" evidence="1">
    <location>
        <begin position="107"/>
        <end position="140"/>
    </location>
</feature>
<keyword evidence="1" id="KW-1133">Transmembrane helix</keyword>
<protein>
    <recommendedName>
        <fullName evidence="4">Glycerophosphoryl diester phosphodiesterase membrane domain-containing protein</fullName>
    </recommendedName>
</protein>
<keyword evidence="1" id="KW-0812">Transmembrane</keyword>
<evidence type="ECO:0000313" key="2">
    <source>
        <dbReference type="EMBL" id="ALH80608.1"/>
    </source>
</evidence>
<name>A0A0N9UBG1_SPHMC</name>
<evidence type="ECO:0008006" key="4">
    <source>
        <dbReference type="Google" id="ProtNLM"/>
    </source>
</evidence>
<gene>
    <name evidence="2" type="ORF">AN936_09575</name>
</gene>
<feature type="transmembrane region" description="Helical" evidence="1">
    <location>
        <begin position="63"/>
        <end position="87"/>
    </location>
</feature>
<accession>A0A0N9UBG1</accession>
<dbReference type="PATRIC" id="fig|33050.5.peg.1980"/>
<proteinExistence type="predicted"/>
<feature type="transmembrane region" description="Helical" evidence="1">
    <location>
        <begin position="252"/>
        <end position="271"/>
    </location>
</feature>
<reference evidence="2 3" key="1">
    <citation type="journal article" date="2015" name="Genome Announc.">
        <title>Complete Genome Sequence of Polypropylene Glycol- and Polyethylene Glycol-Degrading Sphingopyxis macrogoltabida Strain EY-1.</title>
        <authorList>
            <person name="Ohtsubo Y."/>
            <person name="Nagata Y."/>
            <person name="Numata M."/>
            <person name="Tsuchikane K."/>
            <person name="Hosoyama A."/>
            <person name="Yamazoe A."/>
            <person name="Tsuda M."/>
            <person name="Fujita N."/>
            <person name="Kawai F."/>
        </authorList>
    </citation>
    <scope>NUCLEOTIDE SEQUENCE [LARGE SCALE GENOMIC DNA]</scope>
    <source>
        <strain evidence="2 3">EY-1</strain>
    </source>
</reference>
<feature type="transmembrane region" description="Helical" evidence="1">
    <location>
        <begin position="216"/>
        <end position="240"/>
    </location>
</feature>
<dbReference type="AlphaFoldDB" id="A0A0N9UBG1"/>
<dbReference type="KEGG" id="smag:AN936_09575"/>
<sequence>MSGKRGRMTMNRISISQAWSYATSFFAGQGANHAIALIGMGIFVPMIMQFVIGGGAAMADPMAFAAGGGFAAMGALAILLSLVSYILQTGSYFASWRLGLTNGAEPLSSALGFGLIAALPTLLLAIVFVLALVLIGFVLFGGAMAPMMMGGQPSQALSAGTGMLLLLLIPLFFLFLVWLAARFCCTGPVMADQRTFNVLTGLGESWRITAASQWKIFGYFILIGIALFIIFMLLAMIVGVSMFAGGGVPSEGSMIGVIVGMLLLSIPMAYLQVGVPAGIYRALGGRSESDVFA</sequence>
<feature type="transmembrane region" description="Helical" evidence="1">
    <location>
        <begin position="160"/>
        <end position="181"/>
    </location>
</feature>
<evidence type="ECO:0000256" key="1">
    <source>
        <dbReference type="SAM" id="Phobius"/>
    </source>
</evidence>
<feature type="transmembrane region" description="Helical" evidence="1">
    <location>
        <begin position="34"/>
        <end position="57"/>
    </location>
</feature>
<evidence type="ECO:0000313" key="3">
    <source>
        <dbReference type="Proteomes" id="UP000058074"/>
    </source>
</evidence>